<feature type="compositionally biased region" description="Gly residues" evidence="1">
    <location>
        <begin position="533"/>
        <end position="543"/>
    </location>
</feature>
<sequence>MASVIPGSSSSVPPQQDHDTAILPVSWEGDSMFNLYIFDYCTKRGFTKTARELFQEAKLSSDSVPPINARQGLLFEWWTVFWALFTAKSSGTGTDDAMVYTQNSQNAARTGNPRFPQSRPQFPPAGPNGIPRPPGSMALNGMPNGVGPNVGDPGSRPPGGPQGGPMFNPTGPSGMQQPNGMQMPSGGGPPGGLGGPPQNFANIMPGQQRPGGPPRGMPGSVGGGPPYQSPTMANSPQTAGTPGHPSAPMGNLGHPSPHMQPMTRPGVGGGMMPPNSTLGGNAPAQTPPFSQLGHSPSRPGTPGQGGGMMHPSPSMANRPGPPGPMNEAMLSAEISRFPPPEVAMVKADLGYATRQELTFEEKQRLYALVKQRLAMRTGGKPGMPGGMPGPAGPSNPNQQMQSMHMQGQNHQGPHPLQHGQLQAQQRGGKRSSTSPGEEHNGPNTDGSPPANKRARRNSGEQQQQQQQQQPGSGTPYPQHLQPGQPGGPPGPGPHGGPQGMPNGMMRHGPGPMGGQPMNFGGPPQGPPGQGMNSMGGMGQGMGGMSPAMHGQRIMPGQGGPQGQPPQQHGVYHAQMANMHKGPVQSMMGNMGPNRPGGGPNSAPADMAQFNGVGVGVGGGQPGGPGGGPGQNMFPPGGGLQNPRVAANKGMGNMMPPPPSPRMGGPPGKDGNKDMKPGGGGGPQGAPEGSPRNPPMAGHGQGPPGGPGGPQGQQGQGQQGQGGPGQQGQGGTAPPTPSGTASSMTNPSPSPAMAHNNVPQGGPGGPPGGGGPGGPGPQGQPGGPQGGPQQQQQQQQGGGMNGQPGPPGQQQQGQGQQQQQQAPIDLFDTNMMTQMASSLDNFPDMFMPGQDGQIDFERDFADWFNMPGATDMPSSS</sequence>
<feature type="compositionally biased region" description="Gly residues" evidence="1">
    <location>
        <begin position="379"/>
        <end position="389"/>
    </location>
</feature>
<reference evidence="3" key="1">
    <citation type="journal article" date="2012" name="Science">
        <title>The Paleozoic origin of enzymatic lignin decomposition reconstructed from 31 fungal genomes.</title>
        <authorList>
            <person name="Floudas D."/>
            <person name="Binder M."/>
            <person name="Riley R."/>
            <person name="Barry K."/>
            <person name="Blanchette R.A."/>
            <person name="Henrissat B."/>
            <person name="Martinez A.T."/>
            <person name="Otillar R."/>
            <person name="Spatafora J.W."/>
            <person name="Yadav J.S."/>
            <person name="Aerts A."/>
            <person name="Benoit I."/>
            <person name="Boyd A."/>
            <person name="Carlson A."/>
            <person name="Copeland A."/>
            <person name="Coutinho P.M."/>
            <person name="de Vries R.P."/>
            <person name="Ferreira P."/>
            <person name="Findley K."/>
            <person name="Foster B."/>
            <person name="Gaskell J."/>
            <person name="Glotzer D."/>
            <person name="Gorecki P."/>
            <person name="Heitman J."/>
            <person name="Hesse C."/>
            <person name="Hori C."/>
            <person name="Igarashi K."/>
            <person name="Jurgens J.A."/>
            <person name="Kallen N."/>
            <person name="Kersten P."/>
            <person name="Kohler A."/>
            <person name="Kuees U."/>
            <person name="Kumar T.K.A."/>
            <person name="Kuo A."/>
            <person name="LaButti K."/>
            <person name="Larrondo L.F."/>
            <person name="Lindquist E."/>
            <person name="Ling A."/>
            <person name="Lombard V."/>
            <person name="Lucas S."/>
            <person name="Lundell T."/>
            <person name="Martin R."/>
            <person name="McLaughlin D.J."/>
            <person name="Morgenstern I."/>
            <person name="Morin E."/>
            <person name="Murat C."/>
            <person name="Nagy L.G."/>
            <person name="Nolan M."/>
            <person name="Ohm R.A."/>
            <person name="Patyshakuliyeva A."/>
            <person name="Rokas A."/>
            <person name="Ruiz-Duenas F.J."/>
            <person name="Sabat G."/>
            <person name="Salamov A."/>
            <person name="Samejima M."/>
            <person name="Schmutz J."/>
            <person name="Slot J.C."/>
            <person name="St John F."/>
            <person name="Stenlid J."/>
            <person name="Sun H."/>
            <person name="Sun S."/>
            <person name="Syed K."/>
            <person name="Tsang A."/>
            <person name="Wiebenga A."/>
            <person name="Young D."/>
            <person name="Pisabarro A."/>
            <person name="Eastwood D.C."/>
            <person name="Martin F."/>
            <person name="Cullen D."/>
            <person name="Grigoriev I.V."/>
            <person name="Hibbett D.S."/>
        </authorList>
    </citation>
    <scope>NUCLEOTIDE SEQUENCE [LARGE SCALE GENOMIC DNA]</scope>
    <source>
        <strain evidence="3">RWD-64-598 SS2</strain>
    </source>
</reference>
<feature type="compositionally biased region" description="Low complexity" evidence="1">
    <location>
        <begin position="807"/>
        <end position="820"/>
    </location>
</feature>
<feature type="compositionally biased region" description="Polar residues" evidence="1">
    <location>
        <begin position="394"/>
        <end position="411"/>
    </location>
</feature>
<feature type="compositionally biased region" description="Polar residues" evidence="1">
    <location>
        <begin position="737"/>
        <end position="746"/>
    </location>
</feature>
<keyword evidence="3" id="KW-1185">Reference proteome</keyword>
<dbReference type="GO" id="GO:0003714">
    <property type="term" value="F:transcription corepressor activity"/>
    <property type="evidence" value="ECO:0007669"/>
    <property type="project" value="InterPro"/>
</dbReference>
<dbReference type="OrthoDB" id="5600002at2759"/>
<feature type="region of interest" description="Disordered" evidence="1">
    <location>
        <begin position="376"/>
        <end position="568"/>
    </location>
</feature>
<feature type="compositionally biased region" description="Polar residues" evidence="1">
    <location>
        <begin position="229"/>
        <end position="240"/>
    </location>
</feature>
<organism evidence="2 3">
    <name type="scientific">Coniophora puteana (strain RWD-64-598)</name>
    <name type="common">Brown rot fungus</name>
    <dbReference type="NCBI Taxonomy" id="741705"/>
    <lineage>
        <taxon>Eukaryota</taxon>
        <taxon>Fungi</taxon>
        <taxon>Dikarya</taxon>
        <taxon>Basidiomycota</taxon>
        <taxon>Agaricomycotina</taxon>
        <taxon>Agaricomycetes</taxon>
        <taxon>Agaricomycetidae</taxon>
        <taxon>Boletales</taxon>
        <taxon>Coniophorineae</taxon>
        <taxon>Coniophoraceae</taxon>
        <taxon>Coniophora</taxon>
    </lineage>
</organism>
<proteinExistence type="predicted"/>
<name>A0A5M3M7C4_CONPW</name>
<evidence type="ECO:0000256" key="1">
    <source>
        <dbReference type="SAM" id="MobiDB-lite"/>
    </source>
</evidence>
<feature type="compositionally biased region" description="Polar residues" evidence="1">
    <location>
        <begin position="419"/>
        <end position="446"/>
    </location>
</feature>
<evidence type="ECO:0000313" key="3">
    <source>
        <dbReference type="Proteomes" id="UP000053558"/>
    </source>
</evidence>
<dbReference type="PROSITE" id="PS50896">
    <property type="entry name" value="LISH"/>
    <property type="match status" value="1"/>
</dbReference>
<feature type="compositionally biased region" description="Gly residues" evidence="1">
    <location>
        <begin position="185"/>
        <end position="195"/>
    </location>
</feature>
<dbReference type="AlphaFoldDB" id="A0A5M3M7C4"/>
<dbReference type="RefSeq" id="XP_007774574.1">
    <property type="nucleotide sequence ID" value="XM_007776384.1"/>
</dbReference>
<dbReference type="OMA" id="NMAPHFF"/>
<feature type="compositionally biased region" description="Polar residues" evidence="1">
    <location>
        <begin position="274"/>
        <end position="294"/>
    </location>
</feature>
<protein>
    <submittedName>
        <fullName evidence="2">Uncharacterized protein</fullName>
    </submittedName>
</protein>
<gene>
    <name evidence="2" type="ORF">CONPUDRAFT_140130</name>
</gene>
<dbReference type="PANTHER" id="PTHR44376:SF5">
    <property type="entry name" value="TRANSCRIPTIONAL COREPRESSOR LEUNIG ISOFORM X1"/>
    <property type="match status" value="1"/>
</dbReference>
<feature type="compositionally biased region" description="Pro residues" evidence="1">
    <location>
        <begin position="485"/>
        <end position="494"/>
    </location>
</feature>
<dbReference type="InterPro" id="IPR006594">
    <property type="entry name" value="LisH"/>
</dbReference>
<dbReference type="PANTHER" id="PTHR44376">
    <property type="entry name" value="TRANSCRIPTIONAL REGULATOR OF FILAMENTOUS GROWTH FLO8"/>
    <property type="match status" value="1"/>
</dbReference>
<evidence type="ECO:0000313" key="2">
    <source>
        <dbReference type="EMBL" id="EIW75149.1"/>
    </source>
</evidence>
<feature type="region of interest" description="Disordered" evidence="1">
    <location>
        <begin position="105"/>
        <end position="311"/>
    </location>
</feature>
<dbReference type="KEGG" id="cput:CONPUDRAFT_140130"/>
<accession>A0A5M3M7C4</accession>
<comment type="caution">
    <text evidence="2">The sequence shown here is derived from an EMBL/GenBank/DDBJ whole genome shotgun (WGS) entry which is preliminary data.</text>
</comment>
<feature type="compositionally biased region" description="Low complexity" evidence="1">
    <location>
        <begin position="140"/>
        <end position="154"/>
    </location>
</feature>
<dbReference type="InterPro" id="IPR044716">
    <property type="entry name" value="LEUNIG-like"/>
</dbReference>
<feature type="compositionally biased region" description="Gly residues" evidence="1">
    <location>
        <begin position="615"/>
        <end position="639"/>
    </location>
</feature>
<feature type="compositionally biased region" description="Low complexity" evidence="1">
    <location>
        <begin position="164"/>
        <end position="184"/>
    </location>
</feature>
<dbReference type="EMBL" id="JH711589">
    <property type="protein sequence ID" value="EIW75149.1"/>
    <property type="molecule type" value="Genomic_DNA"/>
</dbReference>
<feature type="region of interest" description="Disordered" evidence="1">
    <location>
        <begin position="615"/>
        <end position="825"/>
    </location>
</feature>
<dbReference type="Proteomes" id="UP000053558">
    <property type="component" value="Unassembled WGS sequence"/>
</dbReference>
<dbReference type="PRINTS" id="PR01500">
    <property type="entry name" value="TROPOELASTIN"/>
</dbReference>
<feature type="compositionally biased region" description="Low complexity" evidence="1">
    <location>
        <begin position="196"/>
        <end position="210"/>
    </location>
</feature>
<feature type="compositionally biased region" description="Gly residues" evidence="1">
    <location>
        <begin position="760"/>
        <end position="785"/>
    </location>
</feature>
<feature type="compositionally biased region" description="Low complexity" evidence="1">
    <location>
        <begin position="499"/>
        <end position="521"/>
    </location>
</feature>
<feature type="compositionally biased region" description="Pro residues" evidence="1">
    <location>
        <begin position="121"/>
        <end position="134"/>
    </location>
</feature>
<dbReference type="GeneID" id="19201462"/>
<feature type="compositionally biased region" description="Gly residues" evidence="1">
    <location>
        <begin position="698"/>
        <end position="730"/>
    </location>
</feature>